<dbReference type="Pfam" id="PF21771">
    <property type="entry name" value="CFAP58_CC"/>
    <property type="match status" value="1"/>
</dbReference>
<dbReference type="AlphaFoldDB" id="A0A397DGY1"/>
<dbReference type="VEuPathDB" id="FungiDB:H257_17906"/>
<dbReference type="InterPro" id="IPR049270">
    <property type="entry name" value="CFAP58_CC"/>
</dbReference>
<evidence type="ECO:0000313" key="5">
    <source>
        <dbReference type="Proteomes" id="UP000266643"/>
    </source>
</evidence>
<proteinExistence type="predicted"/>
<accession>A0A397DGY1</accession>
<feature type="domain" description="Cilia- and flagella-associated protein 58 central coiled coil" evidence="3">
    <location>
        <begin position="336"/>
        <end position="634"/>
    </location>
</feature>
<reference evidence="4 5" key="1">
    <citation type="submission" date="2018-08" db="EMBL/GenBank/DDBJ databases">
        <title>Aphanomyces genome sequencing and annotation.</title>
        <authorList>
            <person name="Minardi D."/>
            <person name="Oidtmann B."/>
            <person name="Van Der Giezen M."/>
            <person name="Studholme D.J."/>
        </authorList>
    </citation>
    <scope>NUCLEOTIDE SEQUENCE [LARGE SCALE GENOMIC DNA]</scope>
    <source>
        <strain evidence="4 5">D2</strain>
    </source>
</reference>
<gene>
    <name evidence="4" type="ORF">DYB30_003678</name>
</gene>
<feature type="coiled-coil region" evidence="2">
    <location>
        <begin position="481"/>
        <end position="582"/>
    </location>
</feature>
<feature type="coiled-coil region" evidence="2">
    <location>
        <begin position="89"/>
        <end position="214"/>
    </location>
</feature>
<evidence type="ECO:0000259" key="3">
    <source>
        <dbReference type="Pfam" id="PF21771"/>
    </source>
</evidence>
<evidence type="ECO:0000256" key="1">
    <source>
        <dbReference type="ARBA" id="ARBA00023054"/>
    </source>
</evidence>
<comment type="caution">
    <text evidence="4">The sequence shown here is derived from an EMBL/GenBank/DDBJ whole genome shotgun (WGS) entry which is preliminary data.</text>
</comment>
<dbReference type="GO" id="GO:0005856">
    <property type="term" value="C:cytoskeleton"/>
    <property type="evidence" value="ECO:0007669"/>
    <property type="project" value="TreeGrafter"/>
</dbReference>
<sequence>MAAFLPTIPEEMGLFRQEVEKMLNALVKSQESEQRLLRRTREIVGEIGTNQDKYAREKEEELEAYNYKKKVQVDIEVMWGQVANSHKLETEKQAKLNELRTNIAMLEEQLKNGSGWSEAQEEMMAKLKRQRSDSAREVETKANELAQIRMEVASLQALVNEAEEEQFRLEEELANVSNEVQEKRSKADKESRRKVMLEKSLKTLKHEAETFNAEWKRKADAVKKEVTLRESKTRMEKYLKQYDVLFRTTHQFTEAMENQWQKNVELQKENTQTEGTIRAKEEIVAKIEKDCVKIEQLVALTKEKIAEVDLVKEKIDEKKDACKHSLNELVNVTIEVERKQGESIKKTLDDLLRQRELVNKMLVRAADTAQGTHDLTKIKENTMKNLENEINGYRQSVKQQRDMVQQLVSERDRYDKEAEVANRKYRAAVEEAKLQDLQVTSLQDKITEGETRLKQQQNLYEAVRSDRNLYSKSLIESQEEIADMKRKFKIMNHQIEQLKEEITTKDHCLVKEHFDHHKDKETLKAELTRIKKQIQSSEQIIANQEQEISKLASIIQEADDEKQRQMKEYNAVINDRDNLRAQLILRKYRFEELKALYEKIKIQKSTLSIGQVQYLERVKDVQHLQKRVQDLMDEHKKTQNQIACTGDLKAELLRLEGDLLQERTKIKALSEV</sequence>
<dbReference type="PANTHER" id="PTHR32083:SF0">
    <property type="entry name" value="CILIA AND FLAGELLA-ASSOCIATED PROTEIN 58"/>
    <property type="match status" value="1"/>
</dbReference>
<dbReference type="Proteomes" id="UP000266643">
    <property type="component" value="Unassembled WGS sequence"/>
</dbReference>
<dbReference type="PANTHER" id="PTHR32083">
    <property type="entry name" value="CILIA AND FLAGELLA-ASSOCIATED PROTEIN 58-RELATED"/>
    <property type="match status" value="1"/>
</dbReference>
<feature type="coiled-coil region" evidence="2">
    <location>
        <begin position="376"/>
        <end position="431"/>
    </location>
</feature>
<keyword evidence="1 2" id="KW-0175">Coiled coil</keyword>
<dbReference type="EMBL" id="QUTD01005501">
    <property type="protein sequence ID" value="RHY61379.1"/>
    <property type="molecule type" value="Genomic_DNA"/>
</dbReference>
<evidence type="ECO:0000313" key="4">
    <source>
        <dbReference type="EMBL" id="RHY61379.1"/>
    </source>
</evidence>
<name>A0A397DGY1_APHAT</name>
<evidence type="ECO:0000256" key="2">
    <source>
        <dbReference type="SAM" id="Coils"/>
    </source>
</evidence>
<protein>
    <recommendedName>
        <fullName evidence="3">Cilia- and flagella-associated protein 58 central coiled coil domain-containing protein</fullName>
    </recommendedName>
</protein>
<organism evidence="4 5">
    <name type="scientific">Aphanomyces astaci</name>
    <name type="common">Crayfish plague agent</name>
    <dbReference type="NCBI Taxonomy" id="112090"/>
    <lineage>
        <taxon>Eukaryota</taxon>
        <taxon>Sar</taxon>
        <taxon>Stramenopiles</taxon>
        <taxon>Oomycota</taxon>
        <taxon>Saprolegniomycetes</taxon>
        <taxon>Saprolegniales</taxon>
        <taxon>Verrucalvaceae</taxon>
        <taxon>Aphanomyces</taxon>
    </lineage>
</organism>